<evidence type="ECO:0000313" key="3">
    <source>
        <dbReference type="Proteomes" id="UP001519310"/>
    </source>
</evidence>
<proteinExistence type="predicted"/>
<gene>
    <name evidence="2" type="ORF">J2Z77_006768</name>
</gene>
<protein>
    <submittedName>
        <fullName evidence="2">Uncharacterized protein</fullName>
    </submittedName>
</protein>
<feature type="compositionally biased region" description="Polar residues" evidence="1">
    <location>
        <begin position="66"/>
        <end position="76"/>
    </location>
</feature>
<comment type="caution">
    <text evidence="2">The sequence shown here is derived from an EMBL/GenBank/DDBJ whole genome shotgun (WGS) entry which is preliminary data.</text>
</comment>
<keyword evidence="3" id="KW-1185">Reference proteome</keyword>
<evidence type="ECO:0000256" key="1">
    <source>
        <dbReference type="SAM" id="MobiDB-lite"/>
    </source>
</evidence>
<evidence type="ECO:0000313" key="2">
    <source>
        <dbReference type="EMBL" id="MBP2040911.1"/>
    </source>
</evidence>
<reference evidence="2 3" key="1">
    <citation type="submission" date="2021-03" db="EMBL/GenBank/DDBJ databases">
        <title>Genomic Encyclopedia of Type Strains, Phase IV (KMG-IV): sequencing the most valuable type-strain genomes for metagenomic binning, comparative biology and taxonomic classification.</title>
        <authorList>
            <person name="Goeker M."/>
        </authorList>
    </citation>
    <scope>NUCLEOTIDE SEQUENCE [LARGE SCALE GENOMIC DNA]</scope>
    <source>
        <strain evidence="2 3">DSM 40526</strain>
    </source>
</reference>
<name>A0ABS4LFN3_STRAV</name>
<organism evidence="2 3">
    <name type="scientific">Streptomyces avidinii</name>
    <dbReference type="NCBI Taxonomy" id="1895"/>
    <lineage>
        <taxon>Bacteria</taxon>
        <taxon>Bacillati</taxon>
        <taxon>Actinomycetota</taxon>
        <taxon>Actinomycetes</taxon>
        <taxon>Kitasatosporales</taxon>
        <taxon>Streptomycetaceae</taxon>
        <taxon>Streptomyces</taxon>
    </lineage>
</organism>
<sequence>MMNSADSALPAATAQIVARWTRLDSLSQPKIHRPRKVDSRKKAARPSIASGAPNTSPTVRAYPDQSMPNWNSWTRPVTTPTATLITSKVPKNRVSRKYSARPPRYQAVWSRAVSRLSPMVTGTNRKW</sequence>
<accession>A0ABS4LFN3</accession>
<dbReference type="Proteomes" id="UP001519310">
    <property type="component" value="Unassembled WGS sequence"/>
</dbReference>
<dbReference type="EMBL" id="JAGGLQ010000020">
    <property type="protein sequence ID" value="MBP2040911.1"/>
    <property type="molecule type" value="Genomic_DNA"/>
</dbReference>
<feature type="region of interest" description="Disordered" evidence="1">
    <location>
        <begin position="23"/>
        <end position="76"/>
    </location>
</feature>